<dbReference type="CDD" id="cd05233">
    <property type="entry name" value="SDR_c"/>
    <property type="match status" value="1"/>
</dbReference>
<organism evidence="4 5">
    <name type="scientific">Janthinobacterium psychrotolerans</name>
    <dbReference type="NCBI Taxonomy" id="1747903"/>
    <lineage>
        <taxon>Bacteria</taxon>
        <taxon>Pseudomonadati</taxon>
        <taxon>Pseudomonadota</taxon>
        <taxon>Betaproteobacteria</taxon>
        <taxon>Burkholderiales</taxon>
        <taxon>Oxalobacteraceae</taxon>
        <taxon>Janthinobacterium</taxon>
    </lineage>
</organism>
<dbReference type="STRING" id="1747903.ASR47_100727"/>
<dbReference type="SUPFAM" id="SSF51735">
    <property type="entry name" value="NAD(P)-binding Rossmann-fold domains"/>
    <property type="match status" value="1"/>
</dbReference>
<dbReference type="Gene3D" id="3.40.50.720">
    <property type="entry name" value="NAD(P)-binding Rossmann-like Domain"/>
    <property type="match status" value="1"/>
</dbReference>
<dbReference type="Pfam" id="PF13561">
    <property type="entry name" value="adh_short_C2"/>
    <property type="match status" value="1"/>
</dbReference>
<accession>A0A1A7BYK3</accession>
<dbReference type="InterPro" id="IPR036291">
    <property type="entry name" value="NAD(P)-bd_dom_sf"/>
</dbReference>
<keyword evidence="2 4" id="KW-0560">Oxidoreductase</keyword>
<dbReference type="PRINTS" id="PR00081">
    <property type="entry name" value="GDHRDH"/>
</dbReference>
<dbReference type="EC" id="1.1.1.100" evidence="4"/>
<dbReference type="OrthoDB" id="20590at2"/>
<dbReference type="PRINTS" id="PR00080">
    <property type="entry name" value="SDRFAMILY"/>
</dbReference>
<gene>
    <name evidence="4" type="ORF">ASR47_100727</name>
</gene>
<evidence type="ECO:0000256" key="1">
    <source>
        <dbReference type="ARBA" id="ARBA00006484"/>
    </source>
</evidence>
<dbReference type="InterPro" id="IPR020904">
    <property type="entry name" value="Sc_DH/Rdtase_CS"/>
</dbReference>
<dbReference type="GO" id="GO:0004316">
    <property type="term" value="F:3-oxoacyl-[acyl-carrier-protein] reductase (NADPH) activity"/>
    <property type="evidence" value="ECO:0007669"/>
    <property type="project" value="UniProtKB-EC"/>
</dbReference>
<dbReference type="EMBL" id="LOCQ01000056">
    <property type="protein sequence ID" value="OBV38711.1"/>
    <property type="molecule type" value="Genomic_DNA"/>
</dbReference>
<protein>
    <submittedName>
        <fullName evidence="4">3-oxoacyl-[acyl-carrier protein] reductase</fullName>
        <ecNumber evidence="4">1.1.1.100</ecNumber>
    </submittedName>
</protein>
<comment type="caution">
    <text evidence="4">The sequence shown here is derived from an EMBL/GenBank/DDBJ whole genome shotgun (WGS) entry which is preliminary data.</text>
</comment>
<evidence type="ECO:0000313" key="5">
    <source>
        <dbReference type="Proteomes" id="UP000092713"/>
    </source>
</evidence>
<dbReference type="PATRIC" id="fig|1747903.4.peg.2268"/>
<evidence type="ECO:0000313" key="4">
    <source>
        <dbReference type="EMBL" id="OBV38711.1"/>
    </source>
</evidence>
<dbReference type="PROSITE" id="PS00061">
    <property type="entry name" value="ADH_SHORT"/>
    <property type="match status" value="1"/>
</dbReference>
<dbReference type="PANTHER" id="PTHR43639:SF1">
    <property type="entry name" value="SHORT-CHAIN DEHYDROGENASE_REDUCTASE FAMILY PROTEIN"/>
    <property type="match status" value="1"/>
</dbReference>
<dbReference type="InterPro" id="IPR057326">
    <property type="entry name" value="KR_dom"/>
</dbReference>
<dbReference type="RefSeq" id="WP_065308440.1">
    <property type="nucleotide sequence ID" value="NZ_LOCQ01000056.1"/>
</dbReference>
<evidence type="ECO:0000259" key="3">
    <source>
        <dbReference type="SMART" id="SM00822"/>
    </source>
</evidence>
<dbReference type="Proteomes" id="UP000092713">
    <property type="component" value="Unassembled WGS sequence"/>
</dbReference>
<dbReference type="SMART" id="SM00822">
    <property type="entry name" value="PKS_KR"/>
    <property type="match status" value="1"/>
</dbReference>
<evidence type="ECO:0000256" key="2">
    <source>
        <dbReference type="ARBA" id="ARBA00023002"/>
    </source>
</evidence>
<feature type="domain" description="Ketoreductase" evidence="3">
    <location>
        <begin position="15"/>
        <end position="209"/>
    </location>
</feature>
<name>A0A1A7BYK3_9BURK</name>
<reference evidence="4 5" key="1">
    <citation type="submission" date="2016-04" db="EMBL/GenBank/DDBJ databases">
        <title>Draft genome sequence of Janthinobacterium psychrotolerans sp. nov., isolated from freshwater sediments in Denmark.</title>
        <authorList>
            <person name="Gong X."/>
            <person name="Skrivergaard S."/>
            <person name="Korsgaard B.S."/>
            <person name="Schreiber L."/>
            <person name="Marshall I.P."/>
            <person name="Finster K."/>
            <person name="Schramm A."/>
        </authorList>
    </citation>
    <scope>NUCLEOTIDE SEQUENCE [LARGE SCALE GENOMIC DNA]</scope>
    <source>
        <strain evidence="4 5">S3-2</strain>
    </source>
</reference>
<dbReference type="InterPro" id="IPR002347">
    <property type="entry name" value="SDR_fam"/>
</dbReference>
<dbReference type="FunFam" id="3.40.50.720:FF:000084">
    <property type="entry name" value="Short-chain dehydrogenase reductase"/>
    <property type="match status" value="1"/>
</dbReference>
<comment type="similarity">
    <text evidence="1">Belongs to the short-chain dehydrogenases/reductases (SDR) family.</text>
</comment>
<sequence>MNPSANMSLGDLAGKRILITGGSTGIGAAVALGFAAQGVRLVLHYNASFEPAEALRAQYPENITLLQGDLAEPGAVARVVDEAARLLGGLDGLINNAGSMLGRIPTTQATDAHFDDVLNLNARSVWQASIAAHPHLKAAGGGFIINTTSIAARNGGGGGAVLYAAAKSFVSNLTRGQAKEFVADKIRVNAVAPGLILTPFHERDTPEHMMAAQSAAIPMGRAGLPQECVGAFLFLASEALSGYITGQIIEVNGGQLMP</sequence>
<dbReference type="PANTHER" id="PTHR43639">
    <property type="entry name" value="OXIDOREDUCTASE, SHORT-CHAIN DEHYDROGENASE/REDUCTASE FAMILY (AFU_ORTHOLOGUE AFUA_5G02870)"/>
    <property type="match status" value="1"/>
</dbReference>
<keyword evidence="5" id="KW-1185">Reference proteome</keyword>
<proteinExistence type="inferred from homology"/>
<dbReference type="AlphaFoldDB" id="A0A1A7BYK3"/>